<dbReference type="Proteomes" id="UP000029050">
    <property type="component" value="Unassembled WGS sequence"/>
</dbReference>
<reference evidence="3 4" key="1">
    <citation type="submission" date="2014-03" db="EMBL/GenBank/DDBJ databases">
        <title>Genomics of Bifidobacteria.</title>
        <authorList>
            <person name="Ventura M."/>
            <person name="Milani C."/>
            <person name="Lugli G.A."/>
        </authorList>
    </citation>
    <scope>NUCLEOTIDE SEQUENCE [LARGE SCALE GENOMIC DNA]</scope>
    <source>
        <strain evidence="3 4">LMG 21775</strain>
    </source>
</reference>
<dbReference type="GeneID" id="98300367"/>
<keyword evidence="2" id="KW-0472">Membrane</keyword>
<dbReference type="InterPro" id="IPR021517">
    <property type="entry name" value="DUF3180"/>
</dbReference>
<feature type="transmembrane region" description="Helical" evidence="2">
    <location>
        <begin position="41"/>
        <end position="65"/>
    </location>
</feature>
<keyword evidence="2" id="KW-0812">Transmembrane</keyword>
<accession>A0A087CGB0</accession>
<keyword evidence="2" id="KW-1133">Transmembrane helix</keyword>
<dbReference type="OrthoDB" id="3242755at2"/>
<comment type="caution">
    <text evidence="3">The sequence shown here is derived from an EMBL/GenBank/DDBJ whole genome shotgun (WGS) entry which is preliminary data.</text>
</comment>
<feature type="transmembrane region" description="Helical" evidence="2">
    <location>
        <begin position="77"/>
        <end position="98"/>
    </location>
</feature>
<gene>
    <name evidence="3" type="ORF">BPSY_1161</name>
</gene>
<name>A0A087CGB0_9BIFI</name>
<dbReference type="EMBL" id="JGZI01000009">
    <property type="protein sequence ID" value="KFI82310.1"/>
    <property type="molecule type" value="Genomic_DNA"/>
</dbReference>
<dbReference type="eggNOG" id="ENOG5033CMQ">
    <property type="taxonomic scope" value="Bacteria"/>
</dbReference>
<evidence type="ECO:0000256" key="1">
    <source>
        <dbReference type="SAM" id="MobiDB-lite"/>
    </source>
</evidence>
<keyword evidence="4" id="KW-1185">Reference proteome</keyword>
<dbReference type="Pfam" id="PF11377">
    <property type="entry name" value="DUF3180"/>
    <property type="match status" value="1"/>
</dbReference>
<evidence type="ECO:0000313" key="3">
    <source>
        <dbReference type="EMBL" id="KFI82310.1"/>
    </source>
</evidence>
<organism evidence="3 4">
    <name type="scientific">Bifidobacterium psychraerophilum</name>
    <dbReference type="NCBI Taxonomy" id="218140"/>
    <lineage>
        <taxon>Bacteria</taxon>
        <taxon>Bacillati</taxon>
        <taxon>Actinomycetota</taxon>
        <taxon>Actinomycetes</taxon>
        <taxon>Bifidobacteriales</taxon>
        <taxon>Bifidobacteriaceae</taxon>
        <taxon>Bifidobacterium</taxon>
    </lineage>
</organism>
<dbReference type="AlphaFoldDB" id="A0A087CGB0"/>
<feature type="region of interest" description="Disordered" evidence="1">
    <location>
        <begin position="148"/>
        <end position="196"/>
    </location>
</feature>
<proteinExistence type="predicted"/>
<evidence type="ECO:0000256" key="2">
    <source>
        <dbReference type="SAM" id="Phobius"/>
    </source>
</evidence>
<dbReference type="STRING" id="218140.BPSY_1161"/>
<evidence type="ECO:0000313" key="4">
    <source>
        <dbReference type="Proteomes" id="UP000029050"/>
    </source>
</evidence>
<protein>
    <submittedName>
        <fullName evidence="3">DivIVA domain protein</fullName>
    </submittedName>
</protein>
<sequence length="196" mass="21343">MRARRTPWWYYVVAIALGLLAGASVVRLTQSSQISVLGAPWFVSVMLLLVGVVVLYMAWQVHLYVKGTRREMDSARAVNTLVMAKALGLAGAGLLGWYGGQILMSLAHADAPFYAEIIKECLFSAGAALVDMIIGIISEWLCQLPPNQGPEHPKMKEAQRRKRAAGAVNSEFRGIEQPRPIKSPPQDAAGGHGLRH</sequence>
<dbReference type="RefSeq" id="WP_081884281.1">
    <property type="nucleotide sequence ID" value="NZ_JGZI01000009.1"/>
</dbReference>